<gene>
    <name evidence="1" type="ORF">BJ982_006836</name>
</gene>
<dbReference type="EMBL" id="JACHND010000001">
    <property type="protein sequence ID" value="MBB4705292.1"/>
    <property type="molecule type" value="Genomic_DNA"/>
</dbReference>
<proteinExistence type="predicted"/>
<sequence>MDHPACPCVNDDRRVRAWLEEAARVMDDHRPG</sequence>
<dbReference type="AlphaFoldDB" id="A0A7W7GD70"/>
<accession>A0A7W7GD70</accession>
<keyword evidence="2" id="KW-1185">Reference proteome</keyword>
<comment type="caution">
    <text evidence="1">The sequence shown here is derived from an EMBL/GenBank/DDBJ whole genome shotgun (WGS) entry which is preliminary data.</text>
</comment>
<dbReference type="Proteomes" id="UP000542210">
    <property type="component" value="Unassembled WGS sequence"/>
</dbReference>
<name>A0A7W7GD70_9ACTN</name>
<evidence type="ECO:0000313" key="2">
    <source>
        <dbReference type="Proteomes" id="UP000542210"/>
    </source>
</evidence>
<protein>
    <submittedName>
        <fullName evidence="1">Uncharacterized protein</fullName>
    </submittedName>
</protein>
<organism evidence="1 2">
    <name type="scientific">Sphaerisporangium siamense</name>
    <dbReference type="NCBI Taxonomy" id="795645"/>
    <lineage>
        <taxon>Bacteria</taxon>
        <taxon>Bacillati</taxon>
        <taxon>Actinomycetota</taxon>
        <taxon>Actinomycetes</taxon>
        <taxon>Streptosporangiales</taxon>
        <taxon>Streptosporangiaceae</taxon>
        <taxon>Sphaerisporangium</taxon>
    </lineage>
</organism>
<evidence type="ECO:0000313" key="1">
    <source>
        <dbReference type="EMBL" id="MBB4705292.1"/>
    </source>
</evidence>
<reference evidence="1 2" key="1">
    <citation type="submission" date="2020-08" db="EMBL/GenBank/DDBJ databases">
        <title>Sequencing the genomes of 1000 actinobacteria strains.</title>
        <authorList>
            <person name="Klenk H.-P."/>
        </authorList>
    </citation>
    <scope>NUCLEOTIDE SEQUENCE [LARGE SCALE GENOMIC DNA]</scope>
    <source>
        <strain evidence="1 2">DSM 45784</strain>
    </source>
</reference>